<dbReference type="PANTHER" id="PTHR30035">
    <property type="entry name" value="LIPOPROTEIN VACJ-RELATED"/>
    <property type="match status" value="1"/>
</dbReference>
<evidence type="ECO:0000313" key="6">
    <source>
        <dbReference type="Proteomes" id="UP001518990"/>
    </source>
</evidence>
<evidence type="ECO:0000256" key="4">
    <source>
        <dbReference type="SAM" id="SignalP"/>
    </source>
</evidence>
<comment type="similarity">
    <text evidence="1">Belongs to the MlaA family.</text>
</comment>
<dbReference type="EMBL" id="JACTNF010000008">
    <property type="protein sequence ID" value="MBO1074823.1"/>
    <property type="molecule type" value="Genomic_DNA"/>
</dbReference>
<dbReference type="PRINTS" id="PR01805">
    <property type="entry name" value="VACJLIPOPROT"/>
</dbReference>
<name>A0ABS3KDU6_9PROT</name>
<evidence type="ECO:0000256" key="2">
    <source>
        <dbReference type="ARBA" id="ARBA00022729"/>
    </source>
</evidence>
<gene>
    <name evidence="5" type="ORF">IAI60_09395</name>
</gene>
<reference evidence="5 6" key="1">
    <citation type="submission" date="2020-09" db="EMBL/GenBank/DDBJ databases">
        <title>Roseomonas.</title>
        <authorList>
            <person name="Zhu W."/>
        </authorList>
    </citation>
    <scope>NUCLEOTIDE SEQUENCE [LARGE SCALE GENOMIC DNA]</scope>
    <source>
        <strain evidence="5 6">1311</strain>
    </source>
</reference>
<dbReference type="RefSeq" id="WP_207446628.1">
    <property type="nucleotide sequence ID" value="NZ_CP061091.1"/>
</dbReference>
<accession>A0ABS3KDU6</accession>
<proteinExistence type="inferred from homology"/>
<feature type="region of interest" description="Disordered" evidence="3">
    <location>
        <begin position="241"/>
        <end position="275"/>
    </location>
</feature>
<sequence length="275" mass="29375">MPPLRRPSLLLLGLLALSACATRPPASDPEALAEYEQTNDPLEPLNRGLYAVNTGIDTVVLRPAAKVYRAVLPQPVRTGVRNVLANLRSPVIAANDLLQGEPDRLLVTVGRFMINTTFGIGGIFDVAASAGMPGHREDFGQTLAAWGVGEGPFLFVPLLGPSNPRDLVGFGADVAADPIRWAGVDSDTLDSVRWTRLGLTVLDTREGLLETIDNVNSTSLDPYATLRSAYRQNRNQQIRNAGELPATAGPLAQPQQGSFAPQAEPDTGTTLPQPR</sequence>
<dbReference type="PANTHER" id="PTHR30035:SF3">
    <property type="entry name" value="INTERMEMBRANE PHOSPHOLIPID TRANSPORT SYSTEM LIPOPROTEIN MLAA"/>
    <property type="match status" value="1"/>
</dbReference>
<protein>
    <submittedName>
        <fullName evidence="5">VacJ family lipoprotein</fullName>
    </submittedName>
</protein>
<evidence type="ECO:0000256" key="1">
    <source>
        <dbReference type="ARBA" id="ARBA00010634"/>
    </source>
</evidence>
<dbReference type="Proteomes" id="UP001518990">
    <property type="component" value="Unassembled WGS sequence"/>
</dbReference>
<organism evidence="5 6">
    <name type="scientific">Roseomonas marmotae</name>
    <dbReference type="NCBI Taxonomy" id="2768161"/>
    <lineage>
        <taxon>Bacteria</taxon>
        <taxon>Pseudomonadati</taxon>
        <taxon>Pseudomonadota</taxon>
        <taxon>Alphaproteobacteria</taxon>
        <taxon>Acetobacterales</taxon>
        <taxon>Roseomonadaceae</taxon>
        <taxon>Roseomonas</taxon>
    </lineage>
</organism>
<evidence type="ECO:0000256" key="3">
    <source>
        <dbReference type="SAM" id="MobiDB-lite"/>
    </source>
</evidence>
<evidence type="ECO:0000313" key="5">
    <source>
        <dbReference type="EMBL" id="MBO1074823.1"/>
    </source>
</evidence>
<keyword evidence="5" id="KW-0449">Lipoprotein</keyword>
<keyword evidence="6" id="KW-1185">Reference proteome</keyword>
<dbReference type="Pfam" id="PF04333">
    <property type="entry name" value="MlaA"/>
    <property type="match status" value="1"/>
</dbReference>
<keyword evidence="2 4" id="KW-0732">Signal</keyword>
<feature type="signal peptide" evidence="4">
    <location>
        <begin position="1"/>
        <end position="21"/>
    </location>
</feature>
<feature type="chain" id="PRO_5045798908" evidence="4">
    <location>
        <begin position="22"/>
        <end position="275"/>
    </location>
</feature>
<dbReference type="PROSITE" id="PS51257">
    <property type="entry name" value="PROKAR_LIPOPROTEIN"/>
    <property type="match status" value="1"/>
</dbReference>
<dbReference type="InterPro" id="IPR007428">
    <property type="entry name" value="MlaA"/>
</dbReference>
<comment type="caution">
    <text evidence="5">The sequence shown here is derived from an EMBL/GenBank/DDBJ whole genome shotgun (WGS) entry which is preliminary data.</text>
</comment>